<keyword evidence="3" id="KW-1185">Reference proteome</keyword>
<name>A0A9W6R436_9PSEU</name>
<dbReference type="SUPFAM" id="SSF52096">
    <property type="entry name" value="ClpP/crotonase"/>
    <property type="match status" value="2"/>
</dbReference>
<dbReference type="AlphaFoldDB" id="A0A9W6R436"/>
<proteinExistence type="predicted"/>
<feature type="compositionally biased region" description="Basic residues" evidence="1">
    <location>
        <begin position="1"/>
        <end position="10"/>
    </location>
</feature>
<dbReference type="NCBIfam" id="TIGR03222">
    <property type="entry name" value="benzo_boxC"/>
    <property type="match status" value="1"/>
</dbReference>
<protein>
    <submittedName>
        <fullName evidence="2">Enoyl-CoA hydratase</fullName>
    </submittedName>
</protein>
<dbReference type="InterPro" id="IPR001753">
    <property type="entry name" value="Enoyl-CoA_hydra/iso"/>
</dbReference>
<organism evidence="2 3">
    <name type="scientific">Amycolatopsis taiwanensis</name>
    <dbReference type="NCBI Taxonomy" id="342230"/>
    <lineage>
        <taxon>Bacteria</taxon>
        <taxon>Bacillati</taxon>
        <taxon>Actinomycetota</taxon>
        <taxon>Actinomycetes</taxon>
        <taxon>Pseudonocardiales</taxon>
        <taxon>Pseudonocardiaceae</taxon>
        <taxon>Amycolatopsis</taxon>
    </lineage>
</organism>
<dbReference type="GO" id="GO:0016829">
    <property type="term" value="F:lyase activity"/>
    <property type="evidence" value="ECO:0007669"/>
    <property type="project" value="InterPro"/>
</dbReference>
<dbReference type="InterPro" id="IPR029045">
    <property type="entry name" value="ClpP/crotonase-like_dom_sf"/>
</dbReference>
<reference evidence="2" key="1">
    <citation type="submission" date="2023-03" db="EMBL/GenBank/DDBJ databases">
        <title>Amycolatopsis taiwanensis NBRC 103393.</title>
        <authorList>
            <person name="Ichikawa N."/>
            <person name="Sato H."/>
            <person name="Tonouchi N."/>
        </authorList>
    </citation>
    <scope>NUCLEOTIDE SEQUENCE</scope>
    <source>
        <strain evidence="2">NBRC 103393</strain>
    </source>
</reference>
<dbReference type="Gene3D" id="3.90.226.10">
    <property type="entry name" value="2-enoyl-CoA Hydratase, Chain A, domain 1"/>
    <property type="match status" value="2"/>
</dbReference>
<dbReference type="Pfam" id="PF00378">
    <property type="entry name" value="ECH_1"/>
    <property type="match status" value="1"/>
</dbReference>
<dbReference type="GO" id="GO:0006635">
    <property type="term" value="P:fatty acid beta-oxidation"/>
    <property type="evidence" value="ECO:0007669"/>
    <property type="project" value="TreeGrafter"/>
</dbReference>
<sequence>MDARTRHSRSRTGNMGTWTGNSRAWTGDTPGLGVSPVGEAEFWVGEAEFRVGEGEFWVAEGEFWVGEGEFWVGEGEFWVGGRSAEAGEEGGAWVGTVKNLQNIDGRDDRVDNQVMTKVSFDRHPDDYRHWHLRVEPPIAWLELDVDANGGIVDGYELKLNSYDLGVDIELHDAVQRLRFEHPEVRAVIITSAKEKVFSAGANIRMLAASSHEWKVNFCKFTNETRNAIEDATENSGQLYLAAVNGSCAGGGYEIALACERILLVDDNSSTVALPEVPLLGVLPGTGGLTRLVDKRKVRRDRADVFATRPDGMKGRAAVDWGLVDELVPRQDFREAVAHRARELAAGSDRPEGARGVELTPLNRTETDVGVEYTYVSAELDRDLGAVNITVHGSGEPGWLLTMTRELDDLILRLRTNEPELGVWVLRTEGDPEAVLASEREVLSGNDWLANEIRHYYKRTLKRLDVTSRSLIALIEPGSCFAGVLLELALACDRQYILDGPPIDDEESEQRAAIVLSDANFGAFPMGNGLSRLESRFYTEHDHLDWLKRERDRPLEAADAMELGLVTDAPDDLDWVDEIRIVLEGRAALSPDALTGMEANHRFVGPETVETKIFGRLSAWQNWIFTRPNASGPEGALRRYGTGQKANFDHKRV</sequence>
<dbReference type="CDD" id="cd06558">
    <property type="entry name" value="crotonase-like"/>
    <property type="match status" value="1"/>
</dbReference>
<feature type="region of interest" description="Disordered" evidence="1">
    <location>
        <begin position="1"/>
        <end position="31"/>
    </location>
</feature>
<comment type="caution">
    <text evidence="2">The sequence shown here is derived from an EMBL/GenBank/DDBJ whole genome shotgun (WGS) entry which is preliminary data.</text>
</comment>
<dbReference type="PANTHER" id="PTHR11941:SF54">
    <property type="entry name" value="ENOYL-COA HYDRATASE, MITOCHONDRIAL"/>
    <property type="match status" value="1"/>
</dbReference>
<accession>A0A9W6R436</accession>
<dbReference type="InterPro" id="IPR017633">
    <property type="entry name" value="Benz-CoA_dihydrodiol_lyase"/>
</dbReference>
<feature type="compositionally biased region" description="Polar residues" evidence="1">
    <location>
        <begin position="11"/>
        <end position="24"/>
    </location>
</feature>
<evidence type="ECO:0000313" key="2">
    <source>
        <dbReference type="EMBL" id="GLY68506.1"/>
    </source>
</evidence>
<evidence type="ECO:0000256" key="1">
    <source>
        <dbReference type="SAM" id="MobiDB-lite"/>
    </source>
</evidence>
<dbReference type="Proteomes" id="UP001165136">
    <property type="component" value="Unassembled WGS sequence"/>
</dbReference>
<dbReference type="EMBL" id="BSTI01000012">
    <property type="protein sequence ID" value="GLY68506.1"/>
    <property type="molecule type" value="Genomic_DNA"/>
</dbReference>
<gene>
    <name evidence="2" type="primary">paaG</name>
    <name evidence="2" type="ORF">Atai01_51250</name>
</gene>
<evidence type="ECO:0000313" key="3">
    <source>
        <dbReference type="Proteomes" id="UP001165136"/>
    </source>
</evidence>
<dbReference type="PANTHER" id="PTHR11941">
    <property type="entry name" value="ENOYL-COA HYDRATASE-RELATED"/>
    <property type="match status" value="1"/>
</dbReference>